<name>A0ACC2IPS3_9PLEO</name>
<keyword evidence="2" id="KW-1185">Reference proteome</keyword>
<dbReference type="Proteomes" id="UP001153331">
    <property type="component" value="Unassembled WGS sequence"/>
</dbReference>
<gene>
    <name evidence="1" type="ORF">OPT61_g1537</name>
</gene>
<comment type="caution">
    <text evidence="1">The sequence shown here is derived from an EMBL/GenBank/DDBJ whole genome shotgun (WGS) entry which is preliminary data.</text>
</comment>
<evidence type="ECO:0000313" key="2">
    <source>
        <dbReference type="Proteomes" id="UP001153331"/>
    </source>
</evidence>
<evidence type="ECO:0000313" key="1">
    <source>
        <dbReference type="EMBL" id="KAJ8117199.1"/>
    </source>
</evidence>
<accession>A0ACC2IPS3</accession>
<organism evidence="1 2">
    <name type="scientific">Boeremia exigua</name>
    <dbReference type="NCBI Taxonomy" id="749465"/>
    <lineage>
        <taxon>Eukaryota</taxon>
        <taxon>Fungi</taxon>
        <taxon>Dikarya</taxon>
        <taxon>Ascomycota</taxon>
        <taxon>Pezizomycotina</taxon>
        <taxon>Dothideomycetes</taxon>
        <taxon>Pleosporomycetidae</taxon>
        <taxon>Pleosporales</taxon>
        <taxon>Pleosporineae</taxon>
        <taxon>Didymellaceae</taxon>
        <taxon>Boeremia</taxon>
    </lineage>
</organism>
<dbReference type="EMBL" id="JAPHNI010000062">
    <property type="protein sequence ID" value="KAJ8117199.1"/>
    <property type="molecule type" value="Genomic_DNA"/>
</dbReference>
<reference evidence="1" key="1">
    <citation type="submission" date="2022-11" db="EMBL/GenBank/DDBJ databases">
        <title>Genome Sequence of Boeremia exigua.</title>
        <authorList>
            <person name="Buettner E."/>
        </authorList>
    </citation>
    <scope>NUCLEOTIDE SEQUENCE</scope>
    <source>
        <strain evidence="1">CU02</strain>
    </source>
</reference>
<sequence length="194" mass="21540">MHTTADAQPEVMSVDALLPSFTKRKCSRSLHTIRKHSTPKRQLDEADSQSMPELAQNRSQTNDDSISMLKSSPPSLIHPGLTKDQRHQQHTTPSPVDPPYSYEDEPPEIQLPPLFFPLTQTNLREHTARTNPGEGTLAVEMSNSGDSKASSLVTDSLTRLEAYGIVIGDHAPFPNSILQFLNNVMMHPRAHETP</sequence>
<proteinExistence type="predicted"/>
<protein>
    <submittedName>
        <fullName evidence="1">Uncharacterized protein</fullName>
    </submittedName>
</protein>